<dbReference type="CDD" id="cd00519">
    <property type="entry name" value="Lipase_3"/>
    <property type="match status" value="1"/>
</dbReference>
<dbReference type="SMR" id="A0A194VH43"/>
<dbReference type="SUPFAM" id="SSF53474">
    <property type="entry name" value="alpha/beta-Hydrolases"/>
    <property type="match status" value="1"/>
</dbReference>
<dbReference type="EMBL" id="KN796113">
    <property type="protein sequence ID" value="KUI63454.1"/>
    <property type="molecule type" value="Genomic_DNA"/>
</dbReference>
<proteinExistence type="predicted"/>
<evidence type="ECO:0000259" key="4">
    <source>
        <dbReference type="Pfam" id="PF01764"/>
    </source>
</evidence>
<dbReference type="Proteomes" id="UP000078559">
    <property type="component" value="Unassembled WGS sequence"/>
</dbReference>
<dbReference type="AlphaFoldDB" id="A0A194VH43"/>
<dbReference type="OrthoDB" id="426718at2759"/>
<dbReference type="InterPro" id="IPR051299">
    <property type="entry name" value="AB_hydrolase_lip/est"/>
</dbReference>
<dbReference type="Gene3D" id="3.40.50.1820">
    <property type="entry name" value="alpha/beta hydrolase"/>
    <property type="match status" value="1"/>
</dbReference>
<evidence type="ECO:0000256" key="2">
    <source>
        <dbReference type="ARBA" id="ARBA00022801"/>
    </source>
</evidence>
<evidence type="ECO:0000256" key="3">
    <source>
        <dbReference type="SAM" id="SignalP"/>
    </source>
</evidence>
<reference evidence="5" key="1">
    <citation type="submission" date="2014-12" db="EMBL/GenBank/DDBJ databases">
        <title>Genome Sequence of Valsa Canker Pathogens Uncovers a Specific Adaption of Colonization on Woody Bark.</title>
        <authorList>
            <person name="Yin Z."/>
            <person name="Liu H."/>
            <person name="Gao X."/>
            <person name="Li Z."/>
            <person name="Song N."/>
            <person name="Ke X."/>
            <person name="Dai Q."/>
            <person name="Wu Y."/>
            <person name="Sun Y."/>
            <person name="Xu J.-R."/>
            <person name="Kang Z.K."/>
            <person name="Wang L."/>
            <person name="Huang L."/>
        </authorList>
    </citation>
    <scope>NUCLEOTIDE SEQUENCE [LARGE SCALE GENOMIC DNA]</scope>
    <source>
        <strain evidence="5">03-8</strain>
    </source>
</reference>
<feature type="chain" id="PRO_5008266537" evidence="3">
    <location>
        <begin position="18"/>
        <end position="405"/>
    </location>
</feature>
<feature type="signal peptide" evidence="3">
    <location>
        <begin position="1"/>
        <end position="17"/>
    </location>
</feature>
<dbReference type="InterPro" id="IPR029058">
    <property type="entry name" value="AB_hydrolase_fold"/>
</dbReference>
<protein>
    <submittedName>
        <fullName evidence="5">Lipase</fullName>
    </submittedName>
</protein>
<evidence type="ECO:0000313" key="5">
    <source>
        <dbReference type="EMBL" id="KUI63454.1"/>
    </source>
</evidence>
<evidence type="ECO:0000313" key="6">
    <source>
        <dbReference type="Proteomes" id="UP000078559"/>
    </source>
</evidence>
<accession>A0A194VH43</accession>
<dbReference type="Pfam" id="PF01764">
    <property type="entry name" value="Lipase_3"/>
    <property type="match status" value="1"/>
</dbReference>
<keyword evidence="2" id="KW-0378">Hydrolase</keyword>
<evidence type="ECO:0000256" key="1">
    <source>
        <dbReference type="ARBA" id="ARBA00022729"/>
    </source>
</evidence>
<feature type="domain" description="Fungal lipase-type" evidence="4">
    <location>
        <begin position="144"/>
        <end position="274"/>
    </location>
</feature>
<keyword evidence="1 3" id="KW-0732">Signal</keyword>
<gene>
    <name evidence="5" type="ORF">VM1G_10311</name>
</gene>
<sequence>MKHIFEILSLLLWSALGSLTSPLSENPVQIIEPGDTLTELPQIEGRDLGVNTEDFSNFMLYAQYAGASYCNPVSGKPVYCKRDICPAGRGSNATILSTFQYVYYYQKEHDQGRPLPLTDIHESSGIETDVLGFIGVDSTSQEIVISVRGSMSLTSWIGDVIWARELTSMCDGCWAHFGFLFAYREIASSVNTSLASAVRLFPSYKITVTGHSLGGAVATLLGMHIRDAGYDADIYTYGSPRVGNEALARYITHQPGSNYRVTHLADAVARLPPMQIGFRHTSPEYWLSDGYPRTVDYDPDDVAVCKGYYNAKCNSGAPWWLVDLTSHFYYLVAISHCGESTPRLSLGSIADDDVVAGPVNGTTATNGTTEGLDPAVADNIAMQAKLDQAYASALAASSGAIEIVF</sequence>
<dbReference type="GO" id="GO:0006629">
    <property type="term" value="P:lipid metabolic process"/>
    <property type="evidence" value="ECO:0007669"/>
    <property type="project" value="InterPro"/>
</dbReference>
<organism evidence="5 6">
    <name type="scientific">Cytospora mali</name>
    <name type="common">Apple Valsa canker fungus</name>
    <name type="synonym">Valsa mali</name>
    <dbReference type="NCBI Taxonomy" id="578113"/>
    <lineage>
        <taxon>Eukaryota</taxon>
        <taxon>Fungi</taxon>
        <taxon>Dikarya</taxon>
        <taxon>Ascomycota</taxon>
        <taxon>Pezizomycotina</taxon>
        <taxon>Sordariomycetes</taxon>
        <taxon>Sordariomycetidae</taxon>
        <taxon>Diaporthales</taxon>
        <taxon>Cytosporaceae</taxon>
        <taxon>Cytospora</taxon>
    </lineage>
</organism>
<keyword evidence="6" id="KW-1185">Reference proteome</keyword>
<dbReference type="PANTHER" id="PTHR46640">
    <property type="entry name" value="TRIACYLGLYCEROL LIPASE, PUTATIVE (AFU_ORTHOLOGUE AFUA_6G06510)-RELATED"/>
    <property type="match status" value="1"/>
</dbReference>
<dbReference type="InterPro" id="IPR002921">
    <property type="entry name" value="Fungal_lipase-type"/>
</dbReference>
<dbReference type="PANTHER" id="PTHR46640:SF1">
    <property type="entry name" value="FUNGAL LIPASE-LIKE DOMAIN-CONTAINING PROTEIN-RELATED"/>
    <property type="match status" value="1"/>
</dbReference>
<name>A0A194VH43_CYTMA</name>
<dbReference type="GO" id="GO:0016787">
    <property type="term" value="F:hydrolase activity"/>
    <property type="evidence" value="ECO:0007669"/>
    <property type="project" value="UniProtKB-KW"/>
</dbReference>